<dbReference type="CDD" id="cd13867">
    <property type="entry name" value="CuRO_2_CueO_FtsP"/>
    <property type="match status" value="1"/>
</dbReference>
<keyword evidence="7" id="KW-1185">Reference proteome</keyword>
<name>A0A4P6YVA1_9LACO</name>
<feature type="domain" description="Plastocyanin-like" evidence="4">
    <location>
        <begin position="347"/>
        <end position="461"/>
    </location>
</feature>
<evidence type="ECO:0000256" key="1">
    <source>
        <dbReference type="ARBA" id="ARBA00010609"/>
    </source>
</evidence>
<dbReference type="PROSITE" id="PS00079">
    <property type="entry name" value="MULTICOPPER_OXIDASE1"/>
    <property type="match status" value="1"/>
</dbReference>
<sequence length="503" mass="56362">MDLISDYFHDKTAFDTQDGAYKPIIPAPTNSSPLAIPPLLSPDKVTNDTTYCTIRAQQGTVQYFPDTPATNTWGYNGNILGPTIPFQVGVHYKITLVNDLPEPTTWHWHGLNISGPIADGGPFAAVLPGEQSTIEFTLNQPAATAWLHPHPCPQTARQVWQGLAAEVIIQDTVEAQIDLPRAYGTNDIPLVLQDRSFHNGQLDYDADYDVDGTTGNYALVNGTLNATYTVTQPVMRFRILNGANRREFRLNFSDGLPFYQIASDGGLLPQTVGFTRLMLTCAERAEILVDFRGYQPGDQVQLRTDDSTLITFNIGRMPASDYVIPDKLAPVEHLDDSSNHVDHRTVMSGMDAEVRLDDKLFDMTRIDYRLPINTTQCWEIENTNDMTGGMVHPYHMHGCEFQVVSRNGNAPFANEHGWKDTVAVNPGEVVKIKFRVRQSGLYMYHCHILEHEDTGMMAQYESFDPNNDQPIDITHYVHQLEKNGLHVCRDMSGMDHSGMDMNM</sequence>
<dbReference type="AlphaFoldDB" id="A0A4P6YVA1"/>
<dbReference type="OrthoDB" id="9757546at2"/>
<organism evidence="6 7">
    <name type="scientific">Periweissella cryptocerci</name>
    <dbReference type="NCBI Taxonomy" id="2506420"/>
    <lineage>
        <taxon>Bacteria</taxon>
        <taxon>Bacillati</taxon>
        <taxon>Bacillota</taxon>
        <taxon>Bacilli</taxon>
        <taxon>Lactobacillales</taxon>
        <taxon>Lactobacillaceae</taxon>
        <taxon>Periweissella</taxon>
    </lineage>
</organism>
<evidence type="ECO:0000256" key="3">
    <source>
        <dbReference type="ARBA" id="ARBA00023002"/>
    </source>
</evidence>
<dbReference type="Gene3D" id="2.60.40.420">
    <property type="entry name" value="Cupredoxins - blue copper proteins"/>
    <property type="match status" value="3"/>
</dbReference>
<dbReference type="InterPro" id="IPR033138">
    <property type="entry name" value="Cu_oxidase_CS"/>
</dbReference>
<evidence type="ECO:0000256" key="2">
    <source>
        <dbReference type="ARBA" id="ARBA00022723"/>
    </source>
</evidence>
<proteinExistence type="inferred from homology"/>
<dbReference type="InterPro" id="IPR008972">
    <property type="entry name" value="Cupredoxin"/>
</dbReference>
<dbReference type="PROSITE" id="PS00080">
    <property type="entry name" value="MULTICOPPER_OXIDASE2"/>
    <property type="match status" value="1"/>
</dbReference>
<reference evidence="7" key="1">
    <citation type="submission" date="2019-03" db="EMBL/GenBank/DDBJ databases">
        <title>Weissella sp. 26KH-42 Genome sequencing.</title>
        <authorList>
            <person name="Heo J."/>
            <person name="Kim S.-J."/>
            <person name="Kim J.-S."/>
            <person name="Hong S.-B."/>
            <person name="Kwon S.-W."/>
        </authorList>
    </citation>
    <scope>NUCLEOTIDE SEQUENCE [LARGE SCALE GENOMIC DNA]</scope>
    <source>
        <strain evidence="7">26KH-42</strain>
    </source>
</reference>
<dbReference type="Pfam" id="PF07731">
    <property type="entry name" value="Cu-oxidase_2"/>
    <property type="match status" value="1"/>
</dbReference>
<dbReference type="GO" id="GO:0005507">
    <property type="term" value="F:copper ion binding"/>
    <property type="evidence" value="ECO:0007669"/>
    <property type="project" value="InterPro"/>
</dbReference>
<evidence type="ECO:0000259" key="4">
    <source>
        <dbReference type="Pfam" id="PF07731"/>
    </source>
</evidence>
<feature type="domain" description="Plastocyanin-like" evidence="5">
    <location>
        <begin position="65"/>
        <end position="172"/>
    </location>
</feature>
<protein>
    <submittedName>
        <fullName evidence="6">Copper oxidase</fullName>
    </submittedName>
</protein>
<dbReference type="PANTHER" id="PTHR48267:SF1">
    <property type="entry name" value="BILIRUBIN OXIDASE"/>
    <property type="match status" value="1"/>
</dbReference>
<dbReference type="PANTHER" id="PTHR48267">
    <property type="entry name" value="CUPREDOXIN SUPERFAMILY PROTEIN"/>
    <property type="match status" value="1"/>
</dbReference>
<dbReference type="EMBL" id="CP037940">
    <property type="protein sequence ID" value="QBO36673.1"/>
    <property type="molecule type" value="Genomic_DNA"/>
</dbReference>
<dbReference type="InterPro" id="IPR011707">
    <property type="entry name" value="Cu-oxidase-like_N"/>
</dbReference>
<gene>
    <name evidence="6" type="ORF">EQG49_09475</name>
</gene>
<keyword evidence="3" id="KW-0560">Oxidoreductase</keyword>
<keyword evidence="2" id="KW-0479">Metal-binding</keyword>
<dbReference type="SUPFAM" id="SSF49503">
    <property type="entry name" value="Cupredoxins"/>
    <property type="match status" value="2"/>
</dbReference>
<comment type="similarity">
    <text evidence="1">Belongs to the multicopper oxidase family.</text>
</comment>
<evidence type="ECO:0000313" key="7">
    <source>
        <dbReference type="Proteomes" id="UP000292886"/>
    </source>
</evidence>
<evidence type="ECO:0000259" key="5">
    <source>
        <dbReference type="Pfam" id="PF07732"/>
    </source>
</evidence>
<dbReference type="Pfam" id="PF07732">
    <property type="entry name" value="Cu-oxidase_3"/>
    <property type="match status" value="1"/>
</dbReference>
<dbReference type="GO" id="GO:0016491">
    <property type="term" value="F:oxidoreductase activity"/>
    <property type="evidence" value="ECO:0007669"/>
    <property type="project" value="UniProtKB-KW"/>
</dbReference>
<dbReference type="RefSeq" id="WP_133363750.1">
    <property type="nucleotide sequence ID" value="NZ_CP037940.1"/>
</dbReference>
<dbReference type="Proteomes" id="UP000292886">
    <property type="component" value="Chromosome"/>
</dbReference>
<dbReference type="InterPro" id="IPR002355">
    <property type="entry name" value="Cu_oxidase_Cu_BS"/>
</dbReference>
<dbReference type="KEGG" id="wei:EQG49_09475"/>
<dbReference type="InterPro" id="IPR011706">
    <property type="entry name" value="Cu-oxidase_C"/>
</dbReference>
<accession>A0A4P6YVA1</accession>
<dbReference type="InterPro" id="IPR045087">
    <property type="entry name" value="Cu-oxidase_fam"/>
</dbReference>
<evidence type="ECO:0000313" key="6">
    <source>
        <dbReference type="EMBL" id="QBO36673.1"/>
    </source>
</evidence>
<dbReference type="CDD" id="cd13890">
    <property type="entry name" value="CuRO_3_CueO_FtsP"/>
    <property type="match status" value="1"/>
</dbReference>